<reference evidence="1 2" key="1">
    <citation type="submission" date="2017-09" db="EMBL/GenBank/DDBJ databases">
        <authorList>
            <consortium name="International Durum Wheat Genome Sequencing Consortium (IDWGSC)"/>
            <person name="Milanesi L."/>
        </authorList>
    </citation>
    <scope>NUCLEOTIDE SEQUENCE [LARGE SCALE GENOMIC DNA]</scope>
    <source>
        <strain evidence="2">cv. Svevo</strain>
    </source>
</reference>
<accession>A0A9R1PQ58</accession>
<dbReference type="Gramene" id="TRITD2Bv1G148220.1">
    <property type="protein sequence ID" value="TRITD2Bv1G148220.1"/>
    <property type="gene ID" value="TRITD2Bv1G148220"/>
</dbReference>
<proteinExistence type="predicted"/>
<sequence>MFVLPLLLQKRLGDDPRAHSLLLSEDNEKLKFNLETIHPSSTSYGGAYTTALPLGDSMEVFGDESCYTSELFTGTTK</sequence>
<dbReference type="AlphaFoldDB" id="A0A9R1PQ58"/>
<dbReference type="EMBL" id="LT934114">
    <property type="protein sequence ID" value="VAH47649.1"/>
    <property type="molecule type" value="Genomic_DNA"/>
</dbReference>
<keyword evidence="2" id="KW-1185">Reference proteome</keyword>
<dbReference type="Proteomes" id="UP000324705">
    <property type="component" value="Chromosome 2B"/>
</dbReference>
<organism evidence="1 2">
    <name type="scientific">Triticum turgidum subsp. durum</name>
    <name type="common">Durum wheat</name>
    <name type="synonym">Triticum durum</name>
    <dbReference type="NCBI Taxonomy" id="4567"/>
    <lineage>
        <taxon>Eukaryota</taxon>
        <taxon>Viridiplantae</taxon>
        <taxon>Streptophyta</taxon>
        <taxon>Embryophyta</taxon>
        <taxon>Tracheophyta</taxon>
        <taxon>Spermatophyta</taxon>
        <taxon>Magnoliopsida</taxon>
        <taxon>Liliopsida</taxon>
        <taxon>Poales</taxon>
        <taxon>Poaceae</taxon>
        <taxon>BOP clade</taxon>
        <taxon>Pooideae</taxon>
        <taxon>Triticodae</taxon>
        <taxon>Triticeae</taxon>
        <taxon>Triticinae</taxon>
        <taxon>Triticum</taxon>
    </lineage>
</organism>
<protein>
    <submittedName>
        <fullName evidence="1">Uncharacterized protein</fullName>
    </submittedName>
</protein>
<name>A0A9R1PQ58_TRITD</name>
<evidence type="ECO:0000313" key="1">
    <source>
        <dbReference type="EMBL" id="VAH47649.1"/>
    </source>
</evidence>
<gene>
    <name evidence="1" type="ORF">TRITD_2Bv1G148220</name>
</gene>
<evidence type="ECO:0000313" key="2">
    <source>
        <dbReference type="Proteomes" id="UP000324705"/>
    </source>
</evidence>